<evidence type="ECO:0000256" key="2">
    <source>
        <dbReference type="ARBA" id="ARBA00021549"/>
    </source>
</evidence>
<dbReference type="GO" id="GO:0005886">
    <property type="term" value="C:plasma membrane"/>
    <property type="evidence" value="ECO:0007669"/>
    <property type="project" value="UniProtKB-SubCell"/>
</dbReference>
<dbReference type="InterPro" id="IPR045584">
    <property type="entry name" value="Pilin-like"/>
</dbReference>
<gene>
    <name evidence="13" type="ORF">EXJ73_19550</name>
</gene>
<name>A0A9X4R6E5_9BURK</name>
<comment type="similarity">
    <text evidence="9">Belongs to the GSP H family.</text>
</comment>
<reference evidence="13" key="1">
    <citation type="submission" date="2019-02" db="EMBL/GenBank/DDBJ databases">
        <title>Draft genome of the type strain Pelomonas aquatica CCUG 52575T.</title>
        <authorList>
            <person name="Gomila M."/>
            <person name="Lalucat J."/>
        </authorList>
    </citation>
    <scope>NUCLEOTIDE SEQUENCE</scope>
    <source>
        <strain evidence="13">CCUG 52575</strain>
    </source>
</reference>
<evidence type="ECO:0000256" key="3">
    <source>
        <dbReference type="ARBA" id="ARBA00022475"/>
    </source>
</evidence>
<dbReference type="Proteomes" id="UP001152766">
    <property type="component" value="Unassembled WGS sequence"/>
</dbReference>
<evidence type="ECO:0000256" key="4">
    <source>
        <dbReference type="ARBA" id="ARBA00022481"/>
    </source>
</evidence>
<keyword evidence="3" id="KW-1003">Cell membrane</keyword>
<keyword evidence="14" id="KW-1185">Reference proteome</keyword>
<dbReference type="Pfam" id="PF12019">
    <property type="entry name" value="GspH"/>
    <property type="match status" value="1"/>
</dbReference>
<evidence type="ECO:0000256" key="8">
    <source>
        <dbReference type="ARBA" id="ARBA00023136"/>
    </source>
</evidence>
<feature type="domain" description="General secretion pathway GspH" evidence="12">
    <location>
        <begin position="50"/>
        <end position="159"/>
    </location>
</feature>
<accession>A0A9X4R6E5</accession>
<dbReference type="InterPro" id="IPR022346">
    <property type="entry name" value="T2SS_GspH"/>
</dbReference>
<dbReference type="EMBL" id="SGUG01000038">
    <property type="protein sequence ID" value="MDG0864660.1"/>
    <property type="molecule type" value="Genomic_DNA"/>
</dbReference>
<comment type="subcellular location">
    <subcellularLocation>
        <location evidence="1">Cell inner membrane</location>
        <topology evidence="1">Single-pass membrane protein</topology>
    </subcellularLocation>
</comment>
<dbReference type="GO" id="GO:0015627">
    <property type="term" value="C:type II protein secretion system complex"/>
    <property type="evidence" value="ECO:0007669"/>
    <property type="project" value="InterPro"/>
</dbReference>
<dbReference type="RefSeq" id="WP_268153737.1">
    <property type="nucleotide sequence ID" value="NZ_JAPPUW010000027.1"/>
</dbReference>
<protein>
    <recommendedName>
        <fullName evidence="2">Type II secretion system protein H</fullName>
    </recommendedName>
    <alternativeName>
        <fullName evidence="10">General secretion pathway protein H</fullName>
    </alternativeName>
</protein>
<proteinExistence type="inferred from homology"/>
<dbReference type="AlphaFoldDB" id="A0A9X4R6E5"/>
<evidence type="ECO:0000313" key="13">
    <source>
        <dbReference type="EMBL" id="MDG0864660.1"/>
    </source>
</evidence>
<evidence type="ECO:0000313" key="14">
    <source>
        <dbReference type="Proteomes" id="UP001152766"/>
    </source>
</evidence>
<evidence type="ECO:0000256" key="1">
    <source>
        <dbReference type="ARBA" id="ARBA00004377"/>
    </source>
</evidence>
<evidence type="ECO:0000256" key="5">
    <source>
        <dbReference type="ARBA" id="ARBA00022519"/>
    </source>
</evidence>
<feature type="transmembrane region" description="Helical" evidence="11">
    <location>
        <begin position="12"/>
        <end position="34"/>
    </location>
</feature>
<evidence type="ECO:0000259" key="12">
    <source>
        <dbReference type="Pfam" id="PF12019"/>
    </source>
</evidence>
<evidence type="ECO:0000256" key="7">
    <source>
        <dbReference type="ARBA" id="ARBA00022989"/>
    </source>
</evidence>
<keyword evidence="6 11" id="KW-0812">Transmembrane</keyword>
<evidence type="ECO:0000256" key="9">
    <source>
        <dbReference type="ARBA" id="ARBA00025772"/>
    </source>
</evidence>
<keyword evidence="8 11" id="KW-0472">Membrane</keyword>
<keyword evidence="5" id="KW-0997">Cell inner membrane</keyword>
<sequence length="182" mass="19338">MTRNTSTRHGNRGFTVVEVCVALGIGAVLLGQALPAMQQMRQEQALRAHAEALASDLRFARSEAARLSDSVYFRVSGKGANACYVLHTGTRNGCDCAGGQAICRTPGGEIIKAEWLPSSRPLTLQSNAETLEFQHRQGLVTQTGSVELKLAGGSGVRQVIAITGRVRSCYTGPKMSGMTKCA</sequence>
<dbReference type="GO" id="GO:0015628">
    <property type="term" value="P:protein secretion by the type II secretion system"/>
    <property type="evidence" value="ECO:0007669"/>
    <property type="project" value="InterPro"/>
</dbReference>
<dbReference type="SUPFAM" id="SSF54523">
    <property type="entry name" value="Pili subunits"/>
    <property type="match status" value="1"/>
</dbReference>
<keyword evidence="4" id="KW-0488">Methylation</keyword>
<organism evidence="13 14">
    <name type="scientific">Pelomonas aquatica</name>
    <dbReference type="NCBI Taxonomy" id="431058"/>
    <lineage>
        <taxon>Bacteria</taxon>
        <taxon>Pseudomonadati</taxon>
        <taxon>Pseudomonadota</taxon>
        <taxon>Betaproteobacteria</taxon>
        <taxon>Burkholderiales</taxon>
        <taxon>Sphaerotilaceae</taxon>
        <taxon>Roseateles</taxon>
    </lineage>
</organism>
<keyword evidence="7 11" id="KW-1133">Transmembrane helix</keyword>
<evidence type="ECO:0000256" key="11">
    <source>
        <dbReference type="SAM" id="Phobius"/>
    </source>
</evidence>
<evidence type="ECO:0000256" key="6">
    <source>
        <dbReference type="ARBA" id="ARBA00022692"/>
    </source>
</evidence>
<evidence type="ECO:0000256" key="10">
    <source>
        <dbReference type="ARBA" id="ARBA00030775"/>
    </source>
</evidence>
<comment type="caution">
    <text evidence="13">The sequence shown here is derived from an EMBL/GenBank/DDBJ whole genome shotgun (WGS) entry which is preliminary data.</text>
</comment>
<dbReference type="Gene3D" id="3.55.40.10">
    <property type="entry name" value="minor pseudopilin epsh domain"/>
    <property type="match status" value="1"/>
</dbReference>